<gene>
    <name evidence="2" type="ORF">DRB17_02900</name>
</gene>
<evidence type="ECO:0000313" key="3">
    <source>
        <dbReference type="Proteomes" id="UP000253941"/>
    </source>
</evidence>
<dbReference type="SMART" id="SM00530">
    <property type="entry name" value="HTH_XRE"/>
    <property type="match status" value="1"/>
</dbReference>
<dbReference type="AlphaFoldDB" id="A0A369TDL1"/>
<sequence length="74" mass="8124">MVRMRRRELGLSQQDLALTIDSGERFIVDLEKGKATCQLDKALRAAAALGIRLGDISRRERSTGGGGYQGLFDD</sequence>
<dbReference type="InterPro" id="IPR001387">
    <property type="entry name" value="Cro/C1-type_HTH"/>
</dbReference>
<dbReference type="EMBL" id="QPMH01000002">
    <property type="protein sequence ID" value="RDD63409.1"/>
    <property type="molecule type" value="Genomic_DNA"/>
</dbReference>
<dbReference type="Pfam" id="PF01381">
    <property type="entry name" value="HTH_3"/>
    <property type="match status" value="1"/>
</dbReference>
<dbReference type="SUPFAM" id="SSF47413">
    <property type="entry name" value="lambda repressor-like DNA-binding domains"/>
    <property type="match status" value="1"/>
</dbReference>
<reference evidence="2 3" key="1">
    <citation type="submission" date="2018-07" db="EMBL/GenBank/DDBJ databases">
        <title>Venubactetium sediminum gen. nov., sp. nov., isolated from a marine solar saltern.</title>
        <authorList>
            <person name="Wang S."/>
        </authorList>
    </citation>
    <scope>NUCLEOTIDE SEQUENCE [LARGE SCALE GENOMIC DNA]</scope>
    <source>
        <strain evidence="2 3">WD2A32</strain>
    </source>
</reference>
<protein>
    <submittedName>
        <fullName evidence="2">Transcriptional regulator</fullName>
    </submittedName>
</protein>
<comment type="caution">
    <text evidence="2">The sequence shown here is derived from an EMBL/GenBank/DDBJ whole genome shotgun (WGS) entry which is preliminary data.</text>
</comment>
<proteinExistence type="predicted"/>
<name>A0A369TDL1_9PROT</name>
<organism evidence="2 3">
    <name type="scientific">Ferruginivarius sediminum</name>
    <dbReference type="NCBI Taxonomy" id="2661937"/>
    <lineage>
        <taxon>Bacteria</taxon>
        <taxon>Pseudomonadati</taxon>
        <taxon>Pseudomonadota</taxon>
        <taxon>Alphaproteobacteria</taxon>
        <taxon>Rhodospirillales</taxon>
        <taxon>Rhodospirillaceae</taxon>
        <taxon>Ferruginivarius</taxon>
    </lineage>
</organism>
<dbReference type="PROSITE" id="PS50943">
    <property type="entry name" value="HTH_CROC1"/>
    <property type="match status" value="1"/>
</dbReference>
<dbReference type="Gene3D" id="1.10.260.40">
    <property type="entry name" value="lambda repressor-like DNA-binding domains"/>
    <property type="match status" value="1"/>
</dbReference>
<dbReference type="CDD" id="cd00093">
    <property type="entry name" value="HTH_XRE"/>
    <property type="match status" value="1"/>
</dbReference>
<accession>A0A369TDL1</accession>
<keyword evidence="3" id="KW-1185">Reference proteome</keyword>
<dbReference type="GO" id="GO:0003677">
    <property type="term" value="F:DNA binding"/>
    <property type="evidence" value="ECO:0007669"/>
    <property type="project" value="InterPro"/>
</dbReference>
<evidence type="ECO:0000259" key="1">
    <source>
        <dbReference type="PROSITE" id="PS50943"/>
    </source>
</evidence>
<evidence type="ECO:0000313" key="2">
    <source>
        <dbReference type="EMBL" id="RDD63409.1"/>
    </source>
</evidence>
<dbReference type="InterPro" id="IPR010982">
    <property type="entry name" value="Lambda_DNA-bd_dom_sf"/>
</dbReference>
<feature type="domain" description="HTH cro/C1-type" evidence="1">
    <location>
        <begin position="2"/>
        <end position="56"/>
    </location>
</feature>
<dbReference type="Proteomes" id="UP000253941">
    <property type="component" value="Unassembled WGS sequence"/>
</dbReference>